<dbReference type="InterPro" id="IPR054583">
    <property type="entry name" value="Beta-prop_AUDH"/>
</dbReference>
<organism evidence="3 4">
    <name type="scientific">Ascobolus immersus RN42</name>
    <dbReference type="NCBI Taxonomy" id="1160509"/>
    <lineage>
        <taxon>Eukaryota</taxon>
        <taxon>Fungi</taxon>
        <taxon>Dikarya</taxon>
        <taxon>Ascomycota</taxon>
        <taxon>Pezizomycotina</taxon>
        <taxon>Pezizomycetes</taxon>
        <taxon>Pezizales</taxon>
        <taxon>Ascobolaceae</taxon>
        <taxon>Ascobolus</taxon>
    </lineage>
</organism>
<dbReference type="OrthoDB" id="5378718at2759"/>
<reference evidence="3 4" key="1">
    <citation type="journal article" date="2018" name="Nat. Ecol. Evol.">
        <title>Pezizomycetes genomes reveal the molecular basis of ectomycorrhizal truffle lifestyle.</title>
        <authorList>
            <person name="Murat C."/>
            <person name="Payen T."/>
            <person name="Noel B."/>
            <person name="Kuo A."/>
            <person name="Morin E."/>
            <person name="Chen J."/>
            <person name="Kohler A."/>
            <person name="Krizsan K."/>
            <person name="Balestrini R."/>
            <person name="Da Silva C."/>
            <person name="Montanini B."/>
            <person name="Hainaut M."/>
            <person name="Levati E."/>
            <person name="Barry K.W."/>
            <person name="Belfiori B."/>
            <person name="Cichocki N."/>
            <person name="Clum A."/>
            <person name="Dockter R.B."/>
            <person name="Fauchery L."/>
            <person name="Guy J."/>
            <person name="Iotti M."/>
            <person name="Le Tacon F."/>
            <person name="Lindquist E.A."/>
            <person name="Lipzen A."/>
            <person name="Malagnac F."/>
            <person name="Mello A."/>
            <person name="Molinier V."/>
            <person name="Miyauchi S."/>
            <person name="Poulain J."/>
            <person name="Riccioni C."/>
            <person name="Rubini A."/>
            <person name="Sitrit Y."/>
            <person name="Splivallo R."/>
            <person name="Traeger S."/>
            <person name="Wang M."/>
            <person name="Zifcakova L."/>
            <person name="Wipf D."/>
            <person name="Zambonelli A."/>
            <person name="Paolocci F."/>
            <person name="Nowrousian M."/>
            <person name="Ottonello S."/>
            <person name="Baldrian P."/>
            <person name="Spatafora J.W."/>
            <person name="Henrissat B."/>
            <person name="Nagy L.G."/>
            <person name="Aury J.M."/>
            <person name="Wincker P."/>
            <person name="Grigoriev I.V."/>
            <person name="Bonfante P."/>
            <person name="Martin F.M."/>
        </authorList>
    </citation>
    <scope>NUCLEOTIDE SEQUENCE [LARGE SCALE GENOMIC DNA]</scope>
    <source>
        <strain evidence="3 4">RN42</strain>
    </source>
</reference>
<sequence>SGLVSGIVEYLENPIVAAGDASEANPCSTWQKYELGKFNSPVAVIAADIRKNGLTDLVICHEYGSTFLDCDPFGGHITWLENPGRDKLRDGHWKTHYIGKYPSMHRLKAGYFTQNTFLELIGASIVSGPHGKASLPATPARIIRYQAPDDVLNATEWQRDIIDDEHFPIIHEITPKKFHGPNGLDSMLVSSREGVAWLYYDHGKWIHQVITAGEPRAPGQTETSESPGSGDHWGTGSADAGKFGDDLFAYIATLEPFHGTTCSVYIKEAKGLSGDACEWKRHVLDVYGTPTQLQKTGDGPAHYITCADFDGDGDDEFVLSLFGSTDRDKNGETIPPSSGPNPNKGLMYYKAIDLKNGLFAKWKIAAESSARVAIGCVTFIELSSQRVITETNLLLSQGFQRKR</sequence>
<feature type="region of interest" description="Disordered" evidence="1">
    <location>
        <begin position="215"/>
        <end position="236"/>
    </location>
</feature>
<name>A0A3N4HTJ3_ASCIM</name>
<feature type="non-terminal residue" evidence="3">
    <location>
        <position position="1"/>
    </location>
</feature>
<evidence type="ECO:0000313" key="3">
    <source>
        <dbReference type="EMBL" id="RPA77142.1"/>
    </source>
</evidence>
<proteinExistence type="predicted"/>
<feature type="domain" description="Aldos-2-ulose dehydratase beta-propeller" evidence="2">
    <location>
        <begin position="74"/>
        <end position="268"/>
    </location>
</feature>
<evidence type="ECO:0000259" key="2">
    <source>
        <dbReference type="Pfam" id="PF22301"/>
    </source>
</evidence>
<keyword evidence="4" id="KW-1185">Reference proteome</keyword>
<evidence type="ECO:0000256" key="1">
    <source>
        <dbReference type="SAM" id="MobiDB-lite"/>
    </source>
</evidence>
<dbReference type="SUPFAM" id="SSF69318">
    <property type="entry name" value="Integrin alpha N-terminal domain"/>
    <property type="match status" value="1"/>
</dbReference>
<gene>
    <name evidence="3" type="ORF">BJ508DRAFT_213087</name>
</gene>
<dbReference type="EMBL" id="ML119731">
    <property type="protein sequence ID" value="RPA77142.1"/>
    <property type="molecule type" value="Genomic_DNA"/>
</dbReference>
<dbReference type="Proteomes" id="UP000275078">
    <property type="component" value="Unassembled WGS sequence"/>
</dbReference>
<dbReference type="InterPro" id="IPR028994">
    <property type="entry name" value="Integrin_alpha_N"/>
</dbReference>
<protein>
    <recommendedName>
        <fullName evidence="2">Aldos-2-ulose dehydratase beta-propeller domain-containing protein</fullName>
    </recommendedName>
</protein>
<accession>A0A3N4HTJ3</accession>
<dbReference type="AlphaFoldDB" id="A0A3N4HTJ3"/>
<dbReference type="Pfam" id="PF22301">
    <property type="entry name" value="AUDH_beta_propeller"/>
    <property type="match status" value="1"/>
</dbReference>
<evidence type="ECO:0000313" key="4">
    <source>
        <dbReference type="Proteomes" id="UP000275078"/>
    </source>
</evidence>